<evidence type="ECO:0000313" key="2">
    <source>
        <dbReference type="Proteomes" id="UP001054945"/>
    </source>
</evidence>
<proteinExistence type="predicted"/>
<organism evidence="1 2">
    <name type="scientific">Caerostris extrusa</name>
    <name type="common">Bark spider</name>
    <name type="synonym">Caerostris bankana</name>
    <dbReference type="NCBI Taxonomy" id="172846"/>
    <lineage>
        <taxon>Eukaryota</taxon>
        <taxon>Metazoa</taxon>
        <taxon>Ecdysozoa</taxon>
        <taxon>Arthropoda</taxon>
        <taxon>Chelicerata</taxon>
        <taxon>Arachnida</taxon>
        <taxon>Araneae</taxon>
        <taxon>Araneomorphae</taxon>
        <taxon>Entelegynae</taxon>
        <taxon>Araneoidea</taxon>
        <taxon>Araneidae</taxon>
        <taxon>Caerostris</taxon>
    </lineage>
</organism>
<reference evidence="1 2" key="1">
    <citation type="submission" date="2021-06" db="EMBL/GenBank/DDBJ databases">
        <title>Caerostris extrusa draft genome.</title>
        <authorList>
            <person name="Kono N."/>
            <person name="Arakawa K."/>
        </authorList>
    </citation>
    <scope>NUCLEOTIDE SEQUENCE [LARGE SCALE GENOMIC DNA]</scope>
</reference>
<sequence>MSGGGSVVPVINMPVKLRRCSEVVLGSCISALSAEAEISTSGGHNYAFKLSTSTVTEGVKGGLEWVKKTAAGSWLANWLMVGAISTREDHNSV</sequence>
<dbReference type="EMBL" id="BPLR01016371">
    <property type="protein sequence ID" value="GIY83346.1"/>
    <property type="molecule type" value="Genomic_DNA"/>
</dbReference>
<gene>
    <name evidence="1" type="ORF">CEXT_566651</name>
</gene>
<protein>
    <submittedName>
        <fullName evidence="1">Uncharacterized protein</fullName>
    </submittedName>
</protein>
<dbReference type="AlphaFoldDB" id="A0AAV4WKD5"/>
<keyword evidence="2" id="KW-1185">Reference proteome</keyword>
<dbReference type="Proteomes" id="UP001054945">
    <property type="component" value="Unassembled WGS sequence"/>
</dbReference>
<accession>A0AAV4WKD5</accession>
<comment type="caution">
    <text evidence="1">The sequence shown here is derived from an EMBL/GenBank/DDBJ whole genome shotgun (WGS) entry which is preliminary data.</text>
</comment>
<name>A0AAV4WKD5_CAEEX</name>
<evidence type="ECO:0000313" key="1">
    <source>
        <dbReference type="EMBL" id="GIY83346.1"/>
    </source>
</evidence>